<keyword evidence="3" id="KW-1185">Reference proteome</keyword>
<accession>A0A2J6PHC2</accession>
<name>A0A2J6PHC2_9HELO</name>
<dbReference type="AlphaFoldDB" id="A0A2J6PHC2"/>
<dbReference type="STRING" id="1745343.A0A2J6PHC2"/>
<evidence type="ECO:0000313" key="3">
    <source>
        <dbReference type="Proteomes" id="UP000235672"/>
    </source>
</evidence>
<proteinExistence type="predicted"/>
<gene>
    <name evidence="2" type="ORF">NA56DRAFT_694894</name>
</gene>
<dbReference type="OrthoDB" id="3564538at2759"/>
<dbReference type="Proteomes" id="UP000235672">
    <property type="component" value="Unassembled WGS sequence"/>
</dbReference>
<evidence type="ECO:0000259" key="1">
    <source>
        <dbReference type="Pfam" id="PF22974"/>
    </source>
</evidence>
<dbReference type="EMBL" id="KZ613533">
    <property type="protein sequence ID" value="PMD13276.1"/>
    <property type="molecule type" value="Genomic_DNA"/>
</dbReference>
<feature type="domain" description="DUF7029" evidence="1">
    <location>
        <begin position="126"/>
        <end position="218"/>
    </location>
</feature>
<sequence length="994" mass="105063">MPSFLVPMIPGDIVIAVFDGKAPEGCVTVQIVASTYASLCGVTAASTSFQPVPFTTGSSTPSSSVPTSTPLATFPAGADPETSATVVPAADPKIVPGNLLNPSPSNYATLYYAEPAPGTTVVEMEYAMSYPQVTLENSNLIGPVVCSGNTLTITTLTLGAVSPWPQTGLVLVTNSATFNSAIQRGVYLVTSYSTDSINLAVTFTVLSQTWTDVAETMEAFYGTGVISGSSTTVSYTPSCTASLPTSSSSSTSTATVSYADLTPEKKEIVAFLTQNTTYDANGNVANTVTPQSGIVVTPAAYDPTQNATQQAATEDALQAAVLPSPSGLHNQTGTSLAGYSSNGVYIPPTTTYSKREIFGAMPKAPSLAPRCLHRRDGIDDESWWEYLWDAVCDTNDALSEEADMSGEEDDDPIGAIIELICLIKNLFNTAEEAYENRAAIQCVLIYCWINIPPTDYWNFTHSWTADYGLPPQILVESSVGTVSCVDCFLSVTEVQFEGSVVILMSSTPVLQAASITPTISWSANLGFGLEATSAWKSDWNYNFAPLPFPNPIVVTNEFSITPSMIYGLGVSWSTDSAVSFTGGGAVSINSGSTDMDFMTQGATEVSGWTPTVDLTYPIFTSAATVSFNPIMRSSISIEVTIMGSNYGAQPIYLTDATSIGFNAALIEADGVLSLVQGHNLKTLGPWGEVAGTTKCFAVPNDIPTDDEIAELKSVGAAYCTSYLDYTPPLTVTYAVSTVTTPITTELTLPTTISTKSTSWVSVTATTVYYDTKTVPTPAYVHVTGSQSLASSEMKKRGLETPHATTMHTATQPHPVHVTRTPSSVNRPVYKRLVTEPSFISTWGSSEKSLACEQVATGTSTTTFCTSTKTVYSSTVTSTSYSVVDVLGSVVTSTSTLYVVSDAEVTVTAGGTATATITSSCPLQTQVSCFTITGKGASHIDSKALYYINGLQDLIFGSFGSGYYEAIWYLTCEGYLVMLPSFNVVVQEQWSSGTV</sequence>
<dbReference type="Pfam" id="PF22974">
    <property type="entry name" value="DUF7029"/>
    <property type="match status" value="1"/>
</dbReference>
<evidence type="ECO:0000313" key="2">
    <source>
        <dbReference type="EMBL" id="PMD13276.1"/>
    </source>
</evidence>
<organism evidence="2 3">
    <name type="scientific">Hyaloscypha hepaticicola</name>
    <dbReference type="NCBI Taxonomy" id="2082293"/>
    <lineage>
        <taxon>Eukaryota</taxon>
        <taxon>Fungi</taxon>
        <taxon>Dikarya</taxon>
        <taxon>Ascomycota</taxon>
        <taxon>Pezizomycotina</taxon>
        <taxon>Leotiomycetes</taxon>
        <taxon>Helotiales</taxon>
        <taxon>Hyaloscyphaceae</taxon>
        <taxon>Hyaloscypha</taxon>
    </lineage>
</organism>
<dbReference type="InterPro" id="IPR054293">
    <property type="entry name" value="DUF7029"/>
</dbReference>
<protein>
    <recommendedName>
        <fullName evidence="1">DUF7029 domain-containing protein</fullName>
    </recommendedName>
</protein>
<reference evidence="2 3" key="1">
    <citation type="submission" date="2016-05" db="EMBL/GenBank/DDBJ databases">
        <title>A degradative enzymes factory behind the ericoid mycorrhizal symbiosis.</title>
        <authorList>
            <consortium name="DOE Joint Genome Institute"/>
            <person name="Martino E."/>
            <person name="Morin E."/>
            <person name="Grelet G."/>
            <person name="Kuo A."/>
            <person name="Kohler A."/>
            <person name="Daghino S."/>
            <person name="Barry K."/>
            <person name="Choi C."/>
            <person name="Cichocki N."/>
            <person name="Clum A."/>
            <person name="Copeland A."/>
            <person name="Hainaut M."/>
            <person name="Haridas S."/>
            <person name="Labutti K."/>
            <person name="Lindquist E."/>
            <person name="Lipzen A."/>
            <person name="Khouja H.-R."/>
            <person name="Murat C."/>
            <person name="Ohm R."/>
            <person name="Olson A."/>
            <person name="Spatafora J."/>
            <person name="Veneault-Fourrey C."/>
            <person name="Henrissat B."/>
            <person name="Grigoriev I."/>
            <person name="Martin F."/>
            <person name="Perotto S."/>
        </authorList>
    </citation>
    <scope>NUCLEOTIDE SEQUENCE [LARGE SCALE GENOMIC DNA]</scope>
    <source>
        <strain evidence="2 3">UAMH 7357</strain>
    </source>
</reference>